<dbReference type="Gene3D" id="3.40.800.10">
    <property type="entry name" value="Ureohydrolase domain"/>
    <property type="match status" value="1"/>
</dbReference>
<evidence type="ECO:0000256" key="7">
    <source>
        <dbReference type="ARBA" id="ARBA00023211"/>
    </source>
</evidence>
<dbReference type="PANTHER" id="PTHR43782:SF3">
    <property type="entry name" value="ARGINASE"/>
    <property type="match status" value="1"/>
</dbReference>
<keyword evidence="7 8" id="KW-0464">Manganese</keyword>
<dbReference type="PATRIC" id="fig|1341181.4.peg.1954"/>
<sequence>MDKNIVFVINTSEITAGTRGASLGPNAIMTAARKKGSFIFGEHPTEKLECVNDLLDKASPHQYAKRIDGLVNVYEMLDSKVSSLLMNNKFPLILAADHGSAGGTIAGIKSAFPNKRLGVVWIDAHADIHTPFTTPSGNMHGMPLATALGIDNLECKTNEVPQDTLSFWNQLKHIGGISPKISSEDLVYIAVRDTEEQEDTVLSRLNIRNHKVADVRTKGMSEILKAIDEQLKDCDCIYVSFDVDSMDPDLTSHGTGTPVKDGLTPEEAKEILTHFAKMDKTVCMEIVEVNPCLDEKKNTMAEITLDLVESITETLKK</sequence>
<dbReference type="Proteomes" id="UP000018004">
    <property type="component" value="Unassembled WGS sequence"/>
</dbReference>
<name>V6SM24_9FLAO</name>
<dbReference type="eggNOG" id="COG0010">
    <property type="taxonomic scope" value="Bacteria"/>
</dbReference>
<evidence type="ECO:0000256" key="6">
    <source>
        <dbReference type="ARBA" id="ARBA00022801"/>
    </source>
</evidence>
<feature type="binding site" evidence="8">
    <location>
        <position position="244"/>
    </location>
    <ligand>
        <name>Mn(2+)</name>
        <dbReference type="ChEBI" id="CHEBI:29035"/>
        <label>1</label>
    </ligand>
</feature>
<feature type="binding site" evidence="8">
    <location>
        <position position="127"/>
    </location>
    <ligand>
        <name>Mn(2+)</name>
        <dbReference type="ChEBI" id="CHEBI:29035"/>
        <label>1</label>
    </ligand>
</feature>
<comment type="pathway">
    <text evidence="1">Nitrogen metabolism; urea cycle; L-ornithine and urea from L-arginine: step 1/1.</text>
</comment>
<evidence type="ECO:0000256" key="9">
    <source>
        <dbReference type="PROSITE-ProRule" id="PRU00742"/>
    </source>
</evidence>
<feature type="binding site" evidence="8">
    <location>
        <position position="242"/>
    </location>
    <ligand>
        <name>Mn(2+)</name>
        <dbReference type="ChEBI" id="CHEBI:29035"/>
        <label>1</label>
    </ligand>
</feature>
<dbReference type="AlphaFoldDB" id="V6SM24"/>
<evidence type="ECO:0000313" key="10">
    <source>
        <dbReference type="EMBL" id="ESU27287.1"/>
    </source>
</evidence>
<accession>V6SM24</accession>
<keyword evidence="5 8" id="KW-0479">Metal-binding</keyword>
<dbReference type="GO" id="GO:0004053">
    <property type="term" value="F:arginase activity"/>
    <property type="evidence" value="ECO:0007669"/>
    <property type="project" value="UniProtKB-EC"/>
</dbReference>
<dbReference type="PRINTS" id="PR00116">
    <property type="entry name" value="ARGINASE"/>
</dbReference>
<dbReference type="InterPro" id="IPR014033">
    <property type="entry name" value="Arginase"/>
</dbReference>
<keyword evidence="11" id="KW-1185">Reference proteome</keyword>
<dbReference type="InterPro" id="IPR023696">
    <property type="entry name" value="Ureohydrolase_dom_sf"/>
</dbReference>
<dbReference type="GO" id="GO:0006525">
    <property type="term" value="P:arginine metabolic process"/>
    <property type="evidence" value="ECO:0007669"/>
    <property type="project" value="UniProtKB-KW"/>
</dbReference>
<dbReference type="PANTHER" id="PTHR43782">
    <property type="entry name" value="ARGINASE"/>
    <property type="match status" value="1"/>
</dbReference>
<dbReference type="EC" id="3.5.3.1" evidence="2"/>
<comment type="caution">
    <text evidence="10">The sequence shown here is derived from an EMBL/GenBank/DDBJ whole genome shotgun (WGS) entry which is preliminary data.</text>
</comment>
<dbReference type="Pfam" id="PF00491">
    <property type="entry name" value="Arginase"/>
    <property type="match status" value="1"/>
</dbReference>
<dbReference type="PIRSF" id="PIRSF036979">
    <property type="entry name" value="Arginase"/>
    <property type="match status" value="1"/>
</dbReference>
<evidence type="ECO:0000256" key="5">
    <source>
        <dbReference type="ARBA" id="ARBA00022723"/>
    </source>
</evidence>
<dbReference type="EMBL" id="AVGG01000011">
    <property type="protein sequence ID" value="ESU27287.1"/>
    <property type="molecule type" value="Genomic_DNA"/>
</dbReference>
<comment type="cofactor">
    <cofactor evidence="8">
        <name>Mn(2+)</name>
        <dbReference type="ChEBI" id="CHEBI:29035"/>
    </cofactor>
    <text evidence="8">Binds 2 manganese ions per subunit.</text>
</comment>
<dbReference type="CDD" id="cd09989">
    <property type="entry name" value="Arginase"/>
    <property type="match status" value="1"/>
</dbReference>
<evidence type="ECO:0000313" key="11">
    <source>
        <dbReference type="Proteomes" id="UP000018004"/>
    </source>
</evidence>
<organism evidence="10 11">
    <name type="scientific">Flavobacterium limnosediminis JC2902</name>
    <dbReference type="NCBI Taxonomy" id="1341181"/>
    <lineage>
        <taxon>Bacteria</taxon>
        <taxon>Pseudomonadati</taxon>
        <taxon>Bacteroidota</taxon>
        <taxon>Flavobacteriia</taxon>
        <taxon>Flavobacteriales</taxon>
        <taxon>Flavobacteriaceae</taxon>
        <taxon>Flavobacterium</taxon>
    </lineage>
</organism>
<reference evidence="10 11" key="1">
    <citation type="submission" date="2013-08" db="EMBL/GenBank/DDBJ databases">
        <title>Flavobacterium limnosediminis JC2902 genome sequencing.</title>
        <authorList>
            <person name="Lee K."/>
            <person name="Yi H."/>
            <person name="Park S."/>
            <person name="Chun J."/>
        </authorList>
    </citation>
    <scope>NUCLEOTIDE SEQUENCE [LARGE SCALE GENOMIC DNA]</scope>
    <source>
        <strain evidence="10 11">JC2902</strain>
    </source>
</reference>
<dbReference type="GO" id="GO:0005829">
    <property type="term" value="C:cytosol"/>
    <property type="evidence" value="ECO:0007669"/>
    <property type="project" value="TreeGrafter"/>
</dbReference>
<feature type="binding site" evidence="8">
    <location>
        <position position="98"/>
    </location>
    <ligand>
        <name>Mn(2+)</name>
        <dbReference type="ChEBI" id="CHEBI:29035"/>
        <label>1</label>
    </ligand>
</feature>
<dbReference type="RefSeq" id="WP_023579589.1">
    <property type="nucleotide sequence ID" value="NZ_AVGG01000011.1"/>
</dbReference>
<evidence type="ECO:0000256" key="2">
    <source>
        <dbReference type="ARBA" id="ARBA00012168"/>
    </source>
</evidence>
<evidence type="ECO:0000256" key="4">
    <source>
        <dbReference type="ARBA" id="ARBA00022503"/>
    </source>
</evidence>
<proteinExistence type="inferred from homology"/>
<comment type="similarity">
    <text evidence="9">Belongs to the arginase family.</text>
</comment>
<keyword evidence="6" id="KW-0378">Hydrolase</keyword>
<dbReference type="OrthoDB" id="9788689at2"/>
<keyword evidence="4" id="KW-0056">Arginine metabolism</keyword>
<evidence type="ECO:0000256" key="1">
    <source>
        <dbReference type="ARBA" id="ARBA00005098"/>
    </source>
</evidence>
<dbReference type="GO" id="GO:0030145">
    <property type="term" value="F:manganese ion binding"/>
    <property type="evidence" value="ECO:0007669"/>
    <property type="project" value="TreeGrafter"/>
</dbReference>
<dbReference type="PROSITE" id="PS51409">
    <property type="entry name" value="ARGINASE_2"/>
    <property type="match status" value="1"/>
</dbReference>
<dbReference type="STRING" id="1341181.FLJC2902T_19900"/>
<evidence type="ECO:0000256" key="8">
    <source>
        <dbReference type="PIRSR" id="PIRSR036979-1"/>
    </source>
</evidence>
<dbReference type="InterPro" id="IPR006035">
    <property type="entry name" value="Ureohydrolase"/>
</dbReference>
<gene>
    <name evidence="10" type="ORF">FLJC2902T_19900</name>
</gene>
<protein>
    <recommendedName>
        <fullName evidence="3">Arginase</fullName>
        <ecNumber evidence="2">3.5.3.1</ecNumber>
    </recommendedName>
</protein>
<feature type="binding site" evidence="8">
    <location>
        <position position="123"/>
    </location>
    <ligand>
        <name>Mn(2+)</name>
        <dbReference type="ChEBI" id="CHEBI:29035"/>
        <label>1</label>
    </ligand>
</feature>
<dbReference type="SUPFAM" id="SSF52768">
    <property type="entry name" value="Arginase/deacetylase"/>
    <property type="match status" value="1"/>
</dbReference>
<feature type="binding site" evidence="8">
    <location>
        <position position="125"/>
    </location>
    <ligand>
        <name>Mn(2+)</name>
        <dbReference type="ChEBI" id="CHEBI:29035"/>
        <label>1</label>
    </ligand>
</feature>
<evidence type="ECO:0000256" key="3">
    <source>
        <dbReference type="ARBA" id="ARBA00018123"/>
    </source>
</evidence>